<gene>
    <name evidence="1" type="ORF">GCM10011398_06940</name>
</gene>
<reference evidence="1" key="2">
    <citation type="submission" date="2020-09" db="EMBL/GenBank/DDBJ databases">
        <authorList>
            <person name="Sun Q."/>
            <person name="Zhou Y."/>
        </authorList>
    </citation>
    <scope>NUCLEOTIDE SEQUENCE</scope>
    <source>
        <strain evidence="1">CGMCC 1.12754</strain>
    </source>
</reference>
<dbReference type="Proteomes" id="UP000622860">
    <property type="component" value="Unassembled WGS sequence"/>
</dbReference>
<evidence type="ECO:0000313" key="1">
    <source>
        <dbReference type="EMBL" id="GGG65904.1"/>
    </source>
</evidence>
<keyword evidence="2" id="KW-1185">Reference proteome</keyword>
<sequence>MSYEHKIKELEDKITRLESNAKIMENLLVSNIPDWTISPLNKVKAKGIIPYSFKKGGVG</sequence>
<dbReference type="EMBL" id="BMFR01000001">
    <property type="protein sequence ID" value="GGG65904.1"/>
    <property type="molecule type" value="Genomic_DNA"/>
</dbReference>
<protein>
    <submittedName>
        <fullName evidence="1">Uncharacterized protein</fullName>
    </submittedName>
</protein>
<comment type="caution">
    <text evidence="1">The sequence shown here is derived from an EMBL/GenBank/DDBJ whole genome shotgun (WGS) entry which is preliminary data.</text>
</comment>
<dbReference type="AlphaFoldDB" id="A0A917LYD5"/>
<dbReference type="RefSeq" id="WP_188453934.1">
    <property type="nucleotide sequence ID" value="NZ_BMFR01000001.1"/>
</dbReference>
<evidence type="ECO:0000313" key="2">
    <source>
        <dbReference type="Proteomes" id="UP000622860"/>
    </source>
</evidence>
<reference evidence="1" key="1">
    <citation type="journal article" date="2014" name="Int. J. Syst. Evol. Microbiol.">
        <title>Complete genome sequence of Corynebacterium casei LMG S-19264T (=DSM 44701T), isolated from a smear-ripened cheese.</title>
        <authorList>
            <consortium name="US DOE Joint Genome Institute (JGI-PGF)"/>
            <person name="Walter F."/>
            <person name="Albersmeier A."/>
            <person name="Kalinowski J."/>
            <person name="Ruckert C."/>
        </authorList>
    </citation>
    <scope>NUCLEOTIDE SEQUENCE</scope>
    <source>
        <strain evidence="1">CGMCC 1.12754</strain>
    </source>
</reference>
<proteinExistence type="predicted"/>
<organism evidence="1 2">
    <name type="scientific">Virgibacillus oceani</name>
    <dbReference type="NCBI Taxonomy" id="1479511"/>
    <lineage>
        <taxon>Bacteria</taxon>
        <taxon>Bacillati</taxon>
        <taxon>Bacillota</taxon>
        <taxon>Bacilli</taxon>
        <taxon>Bacillales</taxon>
        <taxon>Bacillaceae</taxon>
        <taxon>Virgibacillus</taxon>
    </lineage>
</organism>
<name>A0A917LYD5_9BACI</name>
<accession>A0A917LYD5</accession>